<dbReference type="InterPro" id="IPR013535">
    <property type="entry name" value="PUL_dom"/>
</dbReference>
<evidence type="ECO:0000256" key="3">
    <source>
        <dbReference type="ARBA" id="ARBA00022801"/>
    </source>
</evidence>
<dbReference type="SUPFAM" id="SSF52833">
    <property type="entry name" value="Thioredoxin-like"/>
    <property type="match status" value="1"/>
</dbReference>
<dbReference type="PROSITE" id="PS51352">
    <property type="entry name" value="THIOREDOXIN_2"/>
    <property type="match status" value="1"/>
</dbReference>
<dbReference type="EMBL" id="WTXG01000007">
    <property type="protein sequence ID" value="KAI0304337.1"/>
    <property type="molecule type" value="Genomic_DNA"/>
</dbReference>
<dbReference type="AlphaFoldDB" id="A0AAD4M7I8"/>
<dbReference type="PROSITE" id="PS51396">
    <property type="entry name" value="PUL"/>
    <property type="match status" value="1"/>
</dbReference>
<dbReference type="InterPro" id="IPR013766">
    <property type="entry name" value="Thioredoxin_domain"/>
</dbReference>
<dbReference type="CDD" id="cd02947">
    <property type="entry name" value="TRX_family"/>
    <property type="match status" value="1"/>
</dbReference>
<evidence type="ECO:0000256" key="1">
    <source>
        <dbReference type="ARBA" id="ARBA00008140"/>
    </source>
</evidence>
<feature type="domain" description="PUL" evidence="6">
    <location>
        <begin position="332"/>
        <end position="597"/>
    </location>
</feature>
<dbReference type="GO" id="GO:0006508">
    <property type="term" value="P:proteolysis"/>
    <property type="evidence" value="ECO:0007669"/>
    <property type="project" value="UniProtKB-KW"/>
</dbReference>
<evidence type="ECO:0000256" key="2">
    <source>
        <dbReference type="ARBA" id="ARBA00022670"/>
    </source>
</evidence>
<dbReference type="Pfam" id="PF00085">
    <property type="entry name" value="Thioredoxin"/>
    <property type="match status" value="1"/>
</dbReference>
<evidence type="ECO:0000259" key="5">
    <source>
        <dbReference type="PROSITE" id="PS51352"/>
    </source>
</evidence>
<dbReference type="InterPro" id="IPR042266">
    <property type="entry name" value="PPPDE_sf"/>
</dbReference>
<dbReference type="Pfam" id="PF05903">
    <property type="entry name" value="Peptidase_C97"/>
    <property type="match status" value="1"/>
</dbReference>
<organism evidence="8 9">
    <name type="scientific">Multifurca ochricompacta</name>
    <dbReference type="NCBI Taxonomy" id="376703"/>
    <lineage>
        <taxon>Eukaryota</taxon>
        <taxon>Fungi</taxon>
        <taxon>Dikarya</taxon>
        <taxon>Basidiomycota</taxon>
        <taxon>Agaricomycotina</taxon>
        <taxon>Agaricomycetes</taxon>
        <taxon>Russulales</taxon>
        <taxon>Russulaceae</taxon>
        <taxon>Multifurca</taxon>
    </lineage>
</organism>
<evidence type="ECO:0000256" key="4">
    <source>
        <dbReference type="ARBA" id="ARBA00023157"/>
    </source>
</evidence>
<dbReference type="PROSITE" id="PS51858">
    <property type="entry name" value="PPPDE"/>
    <property type="match status" value="1"/>
</dbReference>
<keyword evidence="9" id="KW-1185">Reference proteome</keyword>
<dbReference type="PANTHER" id="PTHR46115">
    <property type="entry name" value="THIOREDOXIN-LIKE PROTEIN 1"/>
    <property type="match status" value="1"/>
</dbReference>
<dbReference type="GO" id="GO:0008233">
    <property type="term" value="F:peptidase activity"/>
    <property type="evidence" value="ECO:0007669"/>
    <property type="project" value="UniProtKB-KW"/>
</dbReference>
<dbReference type="InterPro" id="IPR036249">
    <property type="entry name" value="Thioredoxin-like_sf"/>
</dbReference>
<dbReference type="InterPro" id="IPR011989">
    <property type="entry name" value="ARM-like"/>
</dbReference>
<feature type="domain" description="PPPDE" evidence="7">
    <location>
        <begin position="3"/>
        <end position="132"/>
    </location>
</feature>
<keyword evidence="2" id="KW-0645">Protease</keyword>
<evidence type="ECO:0000313" key="9">
    <source>
        <dbReference type="Proteomes" id="UP001203297"/>
    </source>
</evidence>
<dbReference type="InterPro" id="IPR008580">
    <property type="entry name" value="PPPDE_dom"/>
</dbReference>
<keyword evidence="3" id="KW-0378">Hydrolase</keyword>
<dbReference type="InterPro" id="IPR017937">
    <property type="entry name" value="Thioredoxin_CS"/>
</dbReference>
<comment type="caution">
    <text evidence="8">The sequence shown here is derived from an EMBL/GenBank/DDBJ whole genome shotgun (WGS) entry which is preliminary data.</text>
</comment>
<dbReference type="SMART" id="SM01179">
    <property type="entry name" value="DUF862"/>
    <property type="match status" value="1"/>
</dbReference>
<dbReference type="Pfam" id="PF08324">
    <property type="entry name" value="PUL"/>
    <property type="match status" value="2"/>
</dbReference>
<dbReference type="Gene3D" id="1.25.10.10">
    <property type="entry name" value="Leucine-rich Repeat Variant"/>
    <property type="match status" value="1"/>
</dbReference>
<protein>
    <submittedName>
        <fullName evidence="8">PPPDE putative peptidase domain-containing protein</fullName>
    </submittedName>
</protein>
<reference evidence="8" key="1">
    <citation type="journal article" date="2022" name="New Phytol.">
        <title>Evolutionary transition to the ectomycorrhizal habit in the genomes of a hyperdiverse lineage of mushroom-forming fungi.</title>
        <authorList>
            <person name="Looney B."/>
            <person name="Miyauchi S."/>
            <person name="Morin E."/>
            <person name="Drula E."/>
            <person name="Courty P.E."/>
            <person name="Kohler A."/>
            <person name="Kuo A."/>
            <person name="LaButti K."/>
            <person name="Pangilinan J."/>
            <person name="Lipzen A."/>
            <person name="Riley R."/>
            <person name="Andreopoulos W."/>
            <person name="He G."/>
            <person name="Johnson J."/>
            <person name="Nolan M."/>
            <person name="Tritt A."/>
            <person name="Barry K.W."/>
            <person name="Grigoriev I.V."/>
            <person name="Nagy L.G."/>
            <person name="Hibbett D."/>
            <person name="Henrissat B."/>
            <person name="Matheny P.B."/>
            <person name="Labbe J."/>
            <person name="Martin F.M."/>
        </authorList>
    </citation>
    <scope>NUCLEOTIDE SEQUENCE</scope>
    <source>
        <strain evidence="8">BPL690</strain>
    </source>
</reference>
<name>A0AAD4M7I8_9AGAM</name>
<evidence type="ECO:0000259" key="6">
    <source>
        <dbReference type="PROSITE" id="PS51396"/>
    </source>
</evidence>
<accession>A0AAD4M7I8</accession>
<dbReference type="Gene3D" id="3.40.30.10">
    <property type="entry name" value="Glutaredoxin"/>
    <property type="match status" value="1"/>
</dbReference>
<evidence type="ECO:0000313" key="8">
    <source>
        <dbReference type="EMBL" id="KAI0304337.1"/>
    </source>
</evidence>
<gene>
    <name evidence="8" type="ORF">B0F90DRAFT_1704705</name>
</gene>
<dbReference type="PROSITE" id="PS00194">
    <property type="entry name" value="THIOREDOXIN_1"/>
    <property type="match status" value="1"/>
</dbReference>
<dbReference type="Gene3D" id="3.90.1720.30">
    <property type="entry name" value="PPPDE domains"/>
    <property type="match status" value="1"/>
</dbReference>
<sequence>MPFPVKLYVYDLSNGLARAMSMQLTGRQIDGIWHTSVVAFNKEILYGQGILITAPGQSHHGQPLQIIDMGETAIDEQIFEEYLAEMRVYYTADKSDDCVGFLTGRSIPSWIKDLPSDFLSTPFGAALRPTIDSMFRRPTGVSPAATPPIGLGQQTNPALTAPLLQAVANRAAGTTAAIPRATTSASLALDSGYSSPSSSTTAGPIHASTDPASFRSLLGSHRAVVVMFTSATCGPCKMIEPVFEELAQAKSRGKGQGQVAFTKVDLAVDMSGMIARQYNVSATPTFGFFLDGKRIHELKGVNAPELRTQVDLLLYQAFPPHPHTSLNLPFISSVSTEPILFAQVPALDTVRDKLVSFIDSSPSLNDSNKIKEDLAQKIFPWLKQRYVEKSKVAPSPVVVNAFGQTITMLVAELPAASMFPLLDIWRLAILEPTIAQVTLTPLVKVLTLTNESVTSSPRATFLPALTGVLVQTLLHPDRLVRVAAASLAFNVGAWLQKGRLARVRGDNVDDGIREGEEDGEWEVELVSAVAEALANEEESEDAVHRLTATLAFLIRLSPFFQDQLHTLLNVLQVRRTLKSKLTEDGKLNVRKKEVRALVGEVADQLCKP</sequence>
<comment type="similarity">
    <text evidence="1">Belongs to the DeSI family.</text>
</comment>
<dbReference type="Proteomes" id="UP001203297">
    <property type="component" value="Unassembled WGS sequence"/>
</dbReference>
<evidence type="ECO:0000259" key="7">
    <source>
        <dbReference type="PROSITE" id="PS51858"/>
    </source>
</evidence>
<keyword evidence="4" id="KW-1015">Disulfide bond</keyword>
<proteinExistence type="inferred from homology"/>
<feature type="domain" description="Thioredoxin" evidence="5">
    <location>
        <begin position="189"/>
        <end position="315"/>
    </location>
</feature>